<dbReference type="GO" id="GO:0019632">
    <property type="term" value="P:shikimate metabolic process"/>
    <property type="evidence" value="ECO:0007669"/>
    <property type="project" value="TreeGrafter"/>
</dbReference>
<organism evidence="2">
    <name type="scientific">marine metagenome</name>
    <dbReference type="NCBI Taxonomy" id="408172"/>
    <lineage>
        <taxon>unclassified sequences</taxon>
        <taxon>metagenomes</taxon>
        <taxon>ecological metagenomes</taxon>
    </lineage>
</organism>
<dbReference type="EMBL" id="UINC01171800">
    <property type="protein sequence ID" value="SVD76551.1"/>
    <property type="molecule type" value="Genomic_DNA"/>
</dbReference>
<protein>
    <recommendedName>
        <fullName evidence="1">Shikimate dehydrogenase substrate binding N-terminal domain-containing protein</fullName>
    </recommendedName>
</protein>
<dbReference type="InterPro" id="IPR013708">
    <property type="entry name" value="Shikimate_DH-bd_N"/>
</dbReference>
<dbReference type="GO" id="GO:0004764">
    <property type="term" value="F:shikimate 3-dehydrogenase (NADP+) activity"/>
    <property type="evidence" value="ECO:0007669"/>
    <property type="project" value="InterPro"/>
</dbReference>
<gene>
    <name evidence="2" type="ORF">METZ01_LOCUS429405</name>
</gene>
<dbReference type="InterPro" id="IPR046346">
    <property type="entry name" value="Aminoacid_DH-like_N_sf"/>
</dbReference>
<dbReference type="InterPro" id="IPR022893">
    <property type="entry name" value="Shikimate_DH_fam"/>
</dbReference>
<dbReference type="GO" id="GO:0050661">
    <property type="term" value="F:NADP binding"/>
    <property type="evidence" value="ECO:0007669"/>
    <property type="project" value="TreeGrafter"/>
</dbReference>
<feature type="non-terminal residue" evidence="2">
    <location>
        <position position="73"/>
    </location>
</feature>
<name>A0A382Y1B6_9ZZZZ</name>
<feature type="domain" description="Shikimate dehydrogenase substrate binding N-terminal" evidence="1">
    <location>
        <begin position="6"/>
        <end position="73"/>
    </location>
</feature>
<dbReference type="SUPFAM" id="SSF53223">
    <property type="entry name" value="Aminoacid dehydrogenase-like, N-terminal domain"/>
    <property type="match status" value="1"/>
</dbReference>
<feature type="non-terminal residue" evidence="2">
    <location>
        <position position="1"/>
    </location>
</feature>
<dbReference type="GO" id="GO:0009423">
    <property type="term" value="P:chorismate biosynthetic process"/>
    <property type="evidence" value="ECO:0007669"/>
    <property type="project" value="TreeGrafter"/>
</dbReference>
<evidence type="ECO:0000259" key="1">
    <source>
        <dbReference type="Pfam" id="PF08501"/>
    </source>
</evidence>
<dbReference type="Pfam" id="PF08501">
    <property type="entry name" value="Shikimate_dh_N"/>
    <property type="match status" value="1"/>
</dbReference>
<dbReference type="Gene3D" id="3.40.50.10860">
    <property type="entry name" value="Leucine Dehydrogenase, chain A, domain 1"/>
    <property type="match status" value="1"/>
</dbReference>
<dbReference type="AlphaFoldDB" id="A0A382Y1B6"/>
<sequence length="73" mass="7923">MNKYAVIGNPIHHSLSPTIHAQFAKQIGLSMSYEKILAPLDGFTIAAKNFISSGALGFNITVPFKVEAYDLVD</sequence>
<dbReference type="PANTHER" id="PTHR21089">
    <property type="entry name" value="SHIKIMATE DEHYDROGENASE"/>
    <property type="match status" value="1"/>
</dbReference>
<accession>A0A382Y1B6</accession>
<evidence type="ECO:0000313" key="2">
    <source>
        <dbReference type="EMBL" id="SVD76551.1"/>
    </source>
</evidence>
<dbReference type="GO" id="GO:0005829">
    <property type="term" value="C:cytosol"/>
    <property type="evidence" value="ECO:0007669"/>
    <property type="project" value="TreeGrafter"/>
</dbReference>
<reference evidence="2" key="1">
    <citation type="submission" date="2018-05" db="EMBL/GenBank/DDBJ databases">
        <authorList>
            <person name="Lanie J.A."/>
            <person name="Ng W.-L."/>
            <person name="Kazmierczak K.M."/>
            <person name="Andrzejewski T.M."/>
            <person name="Davidsen T.M."/>
            <person name="Wayne K.J."/>
            <person name="Tettelin H."/>
            <person name="Glass J.I."/>
            <person name="Rusch D."/>
            <person name="Podicherti R."/>
            <person name="Tsui H.-C.T."/>
            <person name="Winkler M.E."/>
        </authorList>
    </citation>
    <scope>NUCLEOTIDE SEQUENCE</scope>
</reference>
<dbReference type="PANTHER" id="PTHR21089:SF1">
    <property type="entry name" value="BIFUNCTIONAL 3-DEHYDROQUINATE DEHYDRATASE_SHIKIMATE DEHYDROGENASE, CHLOROPLASTIC"/>
    <property type="match status" value="1"/>
</dbReference>
<proteinExistence type="predicted"/>